<sequence>MLNAVGLKGRLLLSLLCGWLLGIGLILGLETWLGQGWHWVGLGVGMLLSLWFSALLISPLGDALKAMELGLLNLIDNDFSVSLPVGRGGELGRLSALFNQASAALRRERQHIYQRELLLDKVIQNSPNLMLLLDGSGHIIYANDAARHQFNQGKPLNGMLFQELLQQQRDDIRAMLQSPTDGLFSLGEAGSDAETWHLSRGQFNLNGEQHQLLLLKQMTRELSRQEVAVWKKVIRVISHELNNSLAPISSMVNSGRMLAGQLAEPRLNIIFDTIDKRTRHLSEFIEGYARFARLPRPIKAQVDLAQLCRELRLQCQFNIEGELPDLPLWADEVQLEQVLLNLLKNATESGSDPEHIAIHARRARLGGQGMADEVGLEIEVLDRGPGMSPEVLSQALLPFYSTKQQGTGLGLALCREIIEAHDGRISLQNREGGGLSVRLFLPSAGA</sequence>
<keyword evidence="5" id="KW-0808">Transferase</keyword>
<evidence type="ECO:0000313" key="11">
    <source>
        <dbReference type="Proteomes" id="UP000663281"/>
    </source>
</evidence>
<dbReference type="SUPFAM" id="SSF55874">
    <property type="entry name" value="ATPase domain of HSP90 chaperone/DNA topoisomerase II/histidine kinase"/>
    <property type="match status" value="1"/>
</dbReference>
<evidence type="ECO:0000256" key="5">
    <source>
        <dbReference type="ARBA" id="ARBA00022679"/>
    </source>
</evidence>
<dbReference type="Gene3D" id="3.30.565.10">
    <property type="entry name" value="Histidine kinase-like ATPase, C-terminal domain"/>
    <property type="match status" value="1"/>
</dbReference>
<evidence type="ECO:0000256" key="3">
    <source>
        <dbReference type="ARBA" id="ARBA00012438"/>
    </source>
</evidence>
<evidence type="ECO:0000259" key="9">
    <source>
        <dbReference type="PROSITE" id="PS50885"/>
    </source>
</evidence>
<keyword evidence="7" id="KW-0812">Transmembrane</keyword>
<dbReference type="RefSeq" id="WP_207324488.1">
    <property type="nucleotide sequence ID" value="NZ_CP071504.1"/>
</dbReference>
<dbReference type="PANTHER" id="PTHR43065:SF51">
    <property type="entry name" value="HISTIDINE KINASE"/>
    <property type="match status" value="1"/>
</dbReference>
<feature type="domain" description="HAMP" evidence="9">
    <location>
        <begin position="58"/>
        <end position="110"/>
    </location>
</feature>
<dbReference type="GO" id="GO:0016020">
    <property type="term" value="C:membrane"/>
    <property type="evidence" value="ECO:0007669"/>
    <property type="project" value="UniProtKB-SubCell"/>
</dbReference>
<organism evidence="10 11">
    <name type="scientific">Shewanella cyperi</name>
    <dbReference type="NCBI Taxonomy" id="2814292"/>
    <lineage>
        <taxon>Bacteria</taxon>
        <taxon>Pseudomonadati</taxon>
        <taxon>Pseudomonadota</taxon>
        <taxon>Gammaproteobacteria</taxon>
        <taxon>Alteromonadales</taxon>
        <taxon>Shewanellaceae</taxon>
        <taxon>Shewanella</taxon>
    </lineage>
</organism>
<evidence type="ECO:0000256" key="6">
    <source>
        <dbReference type="ARBA" id="ARBA00022777"/>
    </source>
</evidence>
<dbReference type="CDD" id="cd06225">
    <property type="entry name" value="HAMP"/>
    <property type="match status" value="1"/>
</dbReference>
<dbReference type="InterPro" id="IPR005467">
    <property type="entry name" value="His_kinase_dom"/>
</dbReference>
<dbReference type="InterPro" id="IPR035965">
    <property type="entry name" value="PAS-like_dom_sf"/>
</dbReference>
<dbReference type="EMBL" id="CP071504">
    <property type="protein sequence ID" value="QSX29300.1"/>
    <property type="molecule type" value="Genomic_DNA"/>
</dbReference>
<keyword evidence="11" id="KW-1185">Reference proteome</keyword>
<evidence type="ECO:0000313" key="10">
    <source>
        <dbReference type="EMBL" id="QSX29300.1"/>
    </source>
</evidence>
<dbReference type="SUPFAM" id="SSF55785">
    <property type="entry name" value="PYP-like sensor domain (PAS domain)"/>
    <property type="match status" value="1"/>
</dbReference>
<evidence type="ECO:0000256" key="7">
    <source>
        <dbReference type="SAM" id="Phobius"/>
    </source>
</evidence>
<evidence type="ECO:0000256" key="1">
    <source>
        <dbReference type="ARBA" id="ARBA00000085"/>
    </source>
</evidence>
<dbReference type="Proteomes" id="UP000663281">
    <property type="component" value="Chromosome"/>
</dbReference>
<keyword evidence="4" id="KW-0597">Phosphoprotein</keyword>
<accession>A0A974XJ09</accession>
<proteinExistence type="predicted"/>
<evidence type="ECO:0000259" key="8">
    <source>
        <dbReference type="PROSITE" id="PS50109"/>
    </source>
</evidence>
<keyword evidence="7" id="KW-1133">Transmembrane helix</keyword>
<keyword evidence="7" id="KW-0472">Membrane</keyword>
<gene>
    <name evidence="10" type="ORF">JYB88_13925</name>
</gene>
<dbReference type="InterPro" id="IPR003660">
    <property type="entry name" value="HAMP_dom"/>
</dbReference>
<protein>
    <recommendedName>
        <fullName evidence="3">histidine kinase</fullName>
        <ecNumber evidence="3">2.7.13.3</ecNumber>
    </recommendedName>
</protein>
<reference evidence="10 11" key="1">
    <citation type="submission" date="2021-03" db="EMBL/GenBank/DDBJ databases">
        <title>Novel species identification of genus Shewanella.</title>
        <authorList>
            <person name="Liu G."/>
            <person name="Zhang Q."/>
        </authorList>
    </citation>
    <scope>NUCLEOTIDE SEQUENCE [LARGE SCALE GENOMIC DNA]</scope>
    <source>
        <strain evidence="10 11">FJAT-53726</strain>
    </source>
</reference>
<dbReference type="SMART" id="SM00387">
    <property type="entry name" value="HATPase_c"/>
    <property type="match status" value="1"/>
</dbReference>
<dbReference type="InterPro" id="IPR036890">
    <property type="entry name" value="HATPase_C_sf"/>
</dbReference>
<feature type="transmembrane region" description="Helical" evidence="7">
    <location>
        <begin position="12"/>
        <end position="33"/>
    </location>
</feature>
<dbReference type="InterPro" id="IPR000014">
    <property type="entry name" value="PAS"/>
</dbReference>
<dbReference type="InterPro" id="IPR036097">
    <property type="entry name" value="HisK_dim/P_sf"/>
</dbReference>
<dbReference type="Pfam" id="PF02518">
    <property type="entry name" value="HATPase_c"/>
    <property type="match status" value="1"/>
</dbReference>
<name>A0A974XJ09_9GAMM</name>
<dbReference type="GO" id="GO:0000155">
    <property type="term" value="F:phosphorelay sensor kinase activity"/>
    <property type="evidence" value="ECO:0007669"/>
    <property type="project" value="InterPro"/>
</dbReference>
<comment type="catalytic activity">
    <reaction evidence="1">
        <text>ATP + protein L-histidine = ADP + protein N-phospho-L-histidine.</text>
        <dbReference type="EC" id="2.7.13.3"/>
    </reaction>
</comment>
<dbReference type="PROSITE" id="PS50885">
    <property type="entry name" value="HAMP"/>
    <property type="match status" value="1"/>
</dbReference>
<dbReference type="SUPFAM" id="SSF47384">
    <property type="entry name" value="Homodimeric domain of signal transducing histidine kinase"/>
    <property type="match status" value="1"/>
</dbReference>
<evidence type="ECO:0000256" key="4">
    <source>
        <dbReference type="ARBA" id="ARBA00022553"/>
    </source>
</evidence>
<dbReference type="SMART" id="SM00091">
    <property type="entry name" value="PAS"/>
    <property type="match status" value="1"/>
</dbReference>
<evidence type="ECO:0000256" key="2">
    <source>
        <dbReference type="ARBA" id="ARBA00004370"/>
    </source>
</evidence>
<dbReference type="InterPro" id="IPR003594">
    <property type="entry name" value="HATPase_dom"/>
</dbReference>
<dbReference type="Pfam" id="PF13188">
    <property type="entry name" value="PAS_8"/>
    <property type="match status" value="1"/>
</dbReference>
<feature type="transmembrane region" description="Helical" evidence="7">
    <location>
        <begin position="39"/>
        <end position="57"/>
    </location>
</feature>
<comment type="subcellular location">
    <subcellularLocation>
        <location evidence="2">Membrane</location>
    </subcellularLocation>
</comment>
<keyword evidence="6" id="KW-0418">Kinase</keyword>
<dbReference type="EC" id="2.7.13.3" evidence="3"/>
<dbReference type="InterPro" id="IPR004358">
    <property type="entry name" value="Sig_transdc_His_kin-like_C"/>
</dbReference>
<dbReference type="PANTHER" id="PTHR43065">
    <property type="entry name" value="SENSOR HISTIDINE KINASE"/>
    <property type="match status" value="1"/>
</dbReference>
<dbReference type="PROSITE" id="PS50109">
    <property type="entry name" value="HIS_KIN"/>
    <property type="match status" value="1"/>
</dbReference>
<feature type="domain" description="Histidine kinase" evidence="8">
    <location>
        <begin position="236"/>
        <end position="445"/>
    </location>
</feature>
<dbReference type="Gene3D" id="6.10.340.10">
    <property type="match status" value="1"/>
</dbReference>
<dbReference type="KEGG" id="scyp:JYB88_13925"/>
<dbReference type="PRINTS" id="PR00344">
    <property type="entry name" value="BCTRLSENSOR"/>
</dbReference>
<dbReference type="AlphaFoldDB" id="A0A974XJ09"/>